<sequence length="124" mass="14654">MQDHPHKLNMGHIHTVQLNKIYYFKKYRVALKLQPLIQVQQQVFSTLVKLLKVNFTTELLLAQRVEVCSLINLNSFLKDTEAFSMTHYKIYGVIIVVFQEYYIIGNCQYFINQVFQSNLYLTGM</sequence>
<protein>
    <submittedName>
        <fullName evidence="1">Uncharacterized protein</fullName>
    </submittedName>
</protein>
<keyword evidence="2" id="KW-1185">Reference proteome</keyword>
<reference evidence="1" key="1">
    <citation type="submission" date="2021-01" db="EMBL/GenBank/DDBJ databases">
        <authorList>
            <consortium name="Genoscope - CEA"/>
            <person name="William W."/>
        </authorList>
    </citation>
    <scope>NUCLEOTIDE SEQUENCE</scope>
</reference>
<organism evidence="1 2">
    <name type="scientific">Paramecium octaurelia</name>
    <dbReference type="NCBI Taxonomy" id="43137"/>
    <lineage>
        <taxon>Eukaryota</taxon>
        <taxon>Sar</taxon>
        <taxon>Alveolata</taxon>
        <taxon>Ciliophora</taxon>
        <taxon>Intramacronucleata</taxon>
        <taxon>Oligohymenophorea</taxon>
        <taxon>Peniculida</taxon>
        <taxon>Parameciidae</taxon>
        <taxon>Paramecium</taxon>
    </lineage>
</organism>
<dbReference type="EMBL" id="CAJJDP010000174">
    <property type="protein sequence ID" value="CAD8214192.1"/>
    <property type="molecule type" value="Genomic_DNA"/>
</dbReference>
<accession>A0A8S1YQB7</accession>
<name>A0A8S1YQB7_PAROT</name>
<comment type="caution">
    <text evidence="1">The sequence shown here is derived from an EMBL/GenBank/DDBJ whole genome shotgun (WGS) entry which is preliminary data.</text>
</comment>
<proteinExistence type="predicted"/>
<evidence type="ECO:0000313" key="2">
    <source>
        <dbReference type="Proteomes" id="UP000683925"/>
    </source>
</evidence>
<evidence type="ECO:0000313" key="1">
    <source>
        <dbReference type="EMBL" id="CAD8214192.1"/>
    </source>
</evidence>
<dbReference type="Proteomes" id="UP000683925">
    <property type="component" value="Unassembled WGS sequence"/>
</dbReference>
<gene>
    <name evidence="1" type="ORF">POCTA_138.1.T1710025</name>
</gene>
<dbReference type="AlphaFoldDB" id="A0A8S1YQB7"/>